<sequence length="200" mass="22419">MPVDVPPPTVNLSDRWQLQTDKTTTPFETAIVTVHAHTCVFTDIKLSAAINTSKDTDTDTTTTWRFVFASRLQLSRSAAISDPILTLVRNRAASRFVEILNERGFSSIREADTRRFDRGAETVPIRRYRATVIPAPAPTEKMAQTPVEAYVTTWAQSAEQDQNQDLMIAGGAYPLSVPSHVHFDRKQGRTELFDIIRSVE</sequence>
<name>U1PJ24_9EURY</name>
<evidence type="ECO:0000313" key="1">
    <source>
        <dbReference type="EMBL" id="ERG92191.1"/>
    </source>
</evidence>
<dbReference type="EMBL" id="KE356560">
    <property type="protein sequence ID" value="ERG92191.1"/>
    <property type="molecule type" value="Genomic_DNA"/>
</dbReference>
<dbReference type="InterPro" id="IPR045396">
    <property type="entry name" value="DUF6517"/>
</dbReference>
<accession>U1PJ24</accession>
<dbReference type="HOGENOM" id="CLU_114808_0_0_2"/>
<evidence type="ECO:0000313" key="2">
    <source>
        <dbReference type="Proteomes" id="UP000030649"/>
    </source>
</evidence>
<proteinExistence type="predicted"/>
<dbReference type="AlphaFoldDB" id="U1PJ24"/>
<dbReference type="Proteomes" id="UP000030649">
    <property type="component" value="Unassembled WGS sequence"/>
</dbReference>
<organism evidence="1 2">
    <name type="scientific">Haloquadratum walsbyi J07HQW1</name>
    <dbReference type="NCBI Taxonomy" id="1238424"/>
    <lineage>
        <taxon>Archaea</taxon>
        <taxon>Methanobacteriati</taxon>
        <taxon>Methanobacteriota</taxon>
        <taxon>Stenosarchaea group</taxon>
        <taxon>Halobacteria</taxon>
        <taxon>Halobacteriales</taxon>
        <taxon>Haloferacaceae</taxon>
        <taxon>Haloquadratum</taxon>
    </lineage>
</organism>
<dbReference type="Pfam" id="PF20127">
    <property type="entry name" value="DUF6517"/>
    <property type="match status" value="1"/>
</dbReference>
<protein>
    <submittedName>
        <fullName evidence="1">Uncharacterized protein</fullName>
    </submittedName>
</protein>
<gene>
    <name evidence="1" type="ORF">J07HQW1_02226</name>
</gene>
<reference evidence="1 2" key="1">
    <citation type="journal article" date="2013" name="PLoS ONE">
        <title>Assembly-driven community genomics of a hypersaline microbial ecosystem.</title>
        <authorList>
            <person name="Podell S."/>
            <person name="Ugalde J.A."/>
            <person name="Narasingarao P."/>
            <person name="Banfield J.F."/>
            <person name="Heidelberg K.B."/>
            <person name="Allen E.E."/>
        </authorList>
    </citation>
    <scope>NUCLEOTIDE SEQUENCE [LARGE SCALE GENOMIC DNA]</scope>
    <source>
        <strain evidence="2">J07HQW1</strain>
    </source>
</reference>